<evidence type="ECO:0000256" key="1">
    <source>
        <dbReference type="SAM" id="Phobius"/>
    </source>
</evidence>
<proteinExistence type="predicted"/>
<sequence length="57" mass="6441">MEEGKHRWDLAVYPNILFPAIAFPSAILAFGNLVFLEHGAPTGQMQGTDKRKRIHHL</sequence>
<protein>
    <submittedName>
        <fullName evidence="2">Uncharacterized protein</fullName>
    </submittedName>
</protein>
<evidence type="ECO:0000313" key="2">
    <source>
        <dbReference type="EMBL" id="VFK17471.1"/>
    </source>
</evidence>
<feature type="transmembrane region" description="Helical" evidence="1">
    <location>
        <begin position="16"/>
        <end position="36"/>
    </location>
</feature>
<keyword evidence="1" id="KW-0472">Membrane</keyword>
<dbReference type="AlphaFoldDB" id="A0A450WKB3"/>
<keyword evidence="1" id="KW-0812">Transmembrane</keyword>
<accession>A0A450WKB3</accession>
<reference evidence="2" key="1">
    <citation type="submission" date="2019-02" db="EMBL/GenBank/DDBJ databases">
        <authorList>
            <person name="Gruber-Vodicka R. H."/>
            <person name="Seah K. B. B."/>
        </authorList>
    </citation>
    <scope>NUCLEOTIDE SEQUENCE</scope>
    <source>
        <strain evidence="2">BECK_S312</strain>
    </source>
</reference>
<keyword evidence="1" id="KW-1133">Transmembrane helix</keyword>
<gene>
    <name evidence="2" type="ORF">BECKLPF1236A_GA0070988_101711</name>
</gene>
<name>A0A450WKB3_9GAMM</name>
<organism evidence="2">
    <name type="scientific">Candidatus Kentrum sp. LPFa</name>
    <dbReference type="NCBI Taxonomy" id="2126335"/>
    <lineage>
        <taxon>Bacteria</taxon>
        <taxon>Pseudomonadati</taxon>
        <taxon>Pseudomonadota</taxon>
        <taxon>Gammaproteobacteria</taxon>
        <taxon>Candidatus Kentrum</taxon>
    </lineage>
</organism>
<dbReference type="EMBL" id="CAADFM010000171">
    <property type="protein sequence ID" value="VFK17471.1"/>
    <property type="molecule type" value="Genomic_DNA"/>
</dbReference>